<gene>
    <name evidence="6" type="primary">dctP</name>
    <name evidence="6" type="ORF">WIS52_30305</name>
</gene>
<proteinExistence type="inferred from homology"/>
<dbReference type="PROSITE" id="PS51257">
    <property type="entry name" value="PROKAR_LIPOPROTEIN"/>
    <property type="match status" value="1"/>
</dbReference>
<sequence length="336" mass="35837">MRHRTLASVALSAALAITLTACGSGPAGDGTVSMRFGHLYEVDHPFHRCGAEPLAQALADDGIDLQIFPGAQLGGEQELVQSTEFGDLDMSIAGPGAVANWHAPWGVLDAAYAVDDWDHMEQVWAGPVGEELRQGLTEDSGIRAVDLWLYGTRHLTANVEARSPADLAGQKIRAIDTPVSLANARALGSEPVPVAFAELYLALQQGVVDGQENPIPTIQSGRFYEAQSTLNLTGHLVQATVLMVSPDAWESLSPAQQEAFGAELETAGAAVRECVETEEQELLAEWEGSGAFGTIVTADEIDRDAFRAKAEAEVPGQFEAQWGEGLYQRVRETASS</sequence>
<keyword evidence="3" id="KW-0813">Transport</keyword>
<dbReference type="PIRSF" id="PIRSF006470">
    <property type="entry name" value="DctB"/>
    <property type="match status" value="1"/>
</dbReference>
<comment type="caution">
    <text evidence="6">The sequence shown here is derived from an EMBL/GenBank/DDBJ whole genome shotgun (WGS) entry which is preliminary data.</text>
</comment>
<dbReference type="NCBIfam" id="NF037995">
    <property type="entry name" value="TRAP_S1"/>
    <property type="match status" value="1"/>
</dbReference>
<dbReference type="EMBL" id="JBEDNQ010000017">
    <property type="protein sequence ID" value="MEQ3554777.1"/>
    <property type="molecule type" value="Genomic_DNA"/>
</dbReference>
<dbReference type="InterPro" id="IPR018389">
    <property type="entry name" value="DctP_fam"/>
</dbReference>
<dbReference type="InterPro" id="IPR038404">
    <property type="entry name" value="TRAP_DctP_sf"/>
</dbReference>
<evidence type="ECO:0000256" key="5">
    <source>
        <dbReference type="SAM" id="SignalP"/>
    </source>
</evidence>
<dbReference type="Proteomes" id="UP001494902">
    <property type="component" value="Unassembled WGS sequence"/>
</dbReference>
<dbReference type="Gene3D" id="3.40.190.170">
    <property type="entry name" value="Bacterial extracellular solute-binding protein, family 7"/>
    <property type="match status" value="1"/>
</dbReference>
<feature type="signal peptide" evidence="5">
    <location>
        <begin position="1"/>
        <end position="23"/>
    </location>
</feature>
<keyword evidence="7" id="KW-1185">Reference proteome</keyword>
<dbReference type="Pfam" id="PF03480">
    <property type="entry name" value="DctP"/>
    <property type="match status" value="1"/>
</dbReference>
<evidence type="ECO:0000256" key="1">
    <source>
        <dbReference type="ARBA" id="ARBA00004196"/>
    </source>
</evidence>
<comment type="subcellular location">
    <subcellularLocation>
        <location evidence="1">Cell envelope</location>
    </subcellularLocation>
</comment>
<evidence type="ECO:0000313" key="6">
    <source>
        <dbReference type="EMBL" id="MEQ3554777.1"/>
    </source>
</evidence>
<feature type="chain" id="PRO_5045807102" evidence="5">
    <location>
        <begin position="24"/>
        <end position="336"/>
    </location>
</feature>
<evidence type="ECO:0000313" key="7">
    <source>
        <dbReference type="Proteomes" id="UP001494902"/>
    </source>
</evidence>
<organism evidence="6 7">
    <name type="scientific">Pseudonocardia nematodicida</name>
    <dbReference type="NCBI Taxonomy" id="1206997"/>
    <lineage>
        <taxon>Bacteria</taxon>
        <taxon>Bacillati</taxon>
        <taxon>Actinomycetota</taxon>
        <taxon>Actinomycetes</taxon>
        <taxon>Pseudonocardiales</taxon>
        <taxon>Pseudonocardiaceae</taxon>
        <taxon>Pseudonocardia</taxon>
    </lineage>
</organism>
<dbReference type="PANTHER" id="PTHR33376">
    <property type="match status" value="1"/>
</dbReference>
<comment type="similarity">
    <text evidence="2">Belongs to the bacterial solute-binding protein 7 family.</text>
</comment>
<dbReference type="InterPro" id="IPR004682">
    <property type="entry name" value="TRAP_DctP"/>
</dbReference>
<keyword evidence="4 5" id="KW-0732">Signal</keyword>
<name>A0ABV1KK04_9PSEU</name>
<evidence type="ECO:0000256" key="2">
    <source>
        <dbReference type="ARBA" id="ARBA00009023"/>
    </source>
</evidence>
<protein>
    <submittedName>
        <fullName evidence="6">TRAP transporter substrate-binding protein DctP</fullName>
    </submittedName>
</protein>
<evidence type="ECO:0000256" key="3">
    <source>
        <dbReference type="ARBA" id="ARBA00022448"/>
    </source>
</evidence>
<dbReference type="RefSeq" id="WP_349301848.1">
    <property type="nucleotide sequence ID" value="NZ_JBEDNQ010000017.1"/>
</dbReference>
<evidence type="ECO:0000256" key="4">
    <source>
        <dbReference type="ARBA" id="ARBA00022729"/>
    </source>
</evidence>
<reference evidence="6 7" key="1">
    <citation type="submission" date="2024-03" db="EMBL/GenBank/DDBJ databases">
        <title>Draft genome sequence of Pseudonocardia nematodicida JCM 31783.</title>
        <authorList>
            <person name="Butdee W."/>
            <person name="Duangmal K."/>
        </authorList>
    </citation>
    <scope>NUCLEOTIDE SEQUENCE [LARGE SCALE GENOMIC DNA]</scope>
    <source>
        <strain evidence="6 7">JCM 31783</strain>
    </source>
</reference>
<accession>A0ABV1KK04</accession>
<dbReference type="PANTHER" id="PTHR33376:SF4">
    <property type="entry name" value="SIALIC ACID-BINDING PERIPLASMIC PROTEIN SIAP"/>
    <property type="match status" value="1"/>
</dbReference>